<dbReference type="Pfam" id="PF03129">
    <property type="entry name" value="HGTP_anticodon"/>
    <property type="match status" value="1"/>
</dbReference>
<dbReference type="InterPro" id="IPR004154">
    <property type="entry name" value="Anticodon-bd"/>
</dbReference>
<reference evidence="6" key="2">
    <citation type="submission" date="2022-01" db="EMBL/GenBank/DDBJ databases">
        <authorList>
            <person name="Yamashiro T."/>
            <person name="Shiraishi A."/>
            <person name="Satake H."/>
            <person name="Nakayama K."/>
        </authorList>
    </citation>
    <scope>NUCLEOTIDE SEQUENCE</scope>
</reference>
<proteinExistence type="predicted"/>
<dbReference type="GO" id="GO:0016874">
    <property type="term" value="F:ligase activity"/>
    <property type="evidence" value="ECO:0007669"/>
    <property type="project" value="UniProtKB-KW"/>
</dbReference>
<gene>
    <name evidence="6" type="ORF">Tco_1054544</name>
</gene>
<reference evidence="6" key="1">
    <citation type="journal article" date="2022" name="Int. J. Mol. Sci.">
        <title>Draft Genome of Tanacetum Coccineum: Genomic Comparison of Closely Related Tanacetum-Family Plants.</title>
        <authorList>
            <person name="Yamashiro T."/>
            <person name="Shiraishi A."/>
            <person name="Nakayama K."/>
            <person name="Satake H."/>
        </authorList>
    </citation>
    <scope>NUCLEOTIDE SEQUENCE</scope>
</reference>
<dbReference type="Gene3D" id="3.40.50.800">
    <property type="entry name" value="Anticodon-binding domain"/>
    <property type="match status" value="1"/>
</dbReference>
<sequence length="186" mass="20608">MDNARCVHKVVLDLSLARGLDYYTGVIYEAVFKGATQVGSIAAGGRYDNLIGMFGTKRVVAIGVSLGIECVFTIMEQNQKDDKQLLRASETQVLVSILGDDLSLAAKLVSMCWDVKLKAEFLVNKRLSKHFDRAKEFGIPWIVMVGEQEITKGVVKLKNKDAQVEKEVPTSDFVDELVRLINTPQS</sequence>
<protein>
    <recommendedName>
        <fullName evidence="1">histidine--tRNA ligase</fullName>
        <ecNumber evidence="1">6.1.1.21</ecNumber>
    </recommendedName>
</protein>
<dbReference type="Gene3D" id="3.30.930.10">
    <property type="entry name" value="Bira Bifunctional Protein, Domain 2"/>
    <property type="match status" value="1"/>
</dbReference>
<name>A0ABQ5GYY2_9ASTR</name>
<dbReference type="InterPro" id="IPR045864">
    <property type="entry name" value="aa-tRNA-synth_II/BPL/LPL"/>
</dbReference>
<evidence type="ECO:0000313" key="7">
    <source>
        <dbReference type="Proteomes" id="UP001151760"/>
    </source>
</evidence>
<feature type="domain" description="Class II Histidinyl-tRNA synthetase (HisRS)-like catalytic core" evidence="5">
    <location>
        <begin position="9"/>
        <end position="69"/>
    </location>
</feature>
<dbReference type="Pfam" id="PF13393">
    <property type="entry name" value="tRNA-synt_His"/>
    <property type="match status" value="1"/>
</dbReference>
<dbReference type="EMBL" id="BQNB010018968">
    <property type="protein sequence ID" value="GJT80202.1"/>
    <property type="molecule type" value="Genomic_DNA"/>
</dbReference>
<comment type="catalytic activity">
    <reaction evidence="3">
        <text>tRNA(His) + L-histidine + ATP = L-histidyl-tRNA(His) + AMP + diphosphate + H(+)</text>
        <dbReference type="Rhea" id="RHEA:17313"/>
        <dbReference type="Rhea" id="RHEA-COMP:9665"/>
        <dbReference type="Rhea" id="RHEA-COMP:9689"/>
        <dbReference type="ChEBI" id="CHEBI:15378"/>
        <dbReference type="ChEBI" id="CHEBI:30616"/>
        <dbReference type="ChEBI" id="CHEBI:33019"/>
        <dbReference type="ChEBI" id="CHEBI:57595"/>
        <dbReference type="ChEBI" id="CHEBI:78442"/>
        <dbReference type="ChEBI" id="CHEBI:78527"/>
        <dbReference type="ChEBI" id="CHEBI:456215"/>
        <dbReference type="EC" id="6.1.1.21"/>
    </reaction>
</comment>
<keyword evidence="7" id="KW-1185">Reference proteome</keyword>
<feature type="domain" description="Anticodon-binding" evidence="4">
    <location>
        <begin position="92"/>
        <end position="178"/>
    </location>
</feature>
<keyword evidence="2" id="KW-0547">Nucleotide-binding</keyword>
<dbReference type="Proteomes" id="UP001151760">
    <property type="component" value="Unassembled WGS sequence"/>
</dbReference>
<dbReference type="PANTHER" id="PTHR11476:SF7">
    <property type="entry name" value="HISTIDINE--TRNA LIGASE"/>
    <property type="match status" value="1"/>
</dbReference>
<dbReference type="InterPro" id="IPR036621">
    <property type="entry name" value="Anticodon-bd_dom_sf"/>
</dbReference>
<evidence type="ECO:0000256" key="2">
    <source>
        <dbReference type="ARBA" id="ARBA00022741"/>
    </source>
</evidence>
<dbReference type="InterPro" id="IPR041715">
    <property type="entry name" value="HisRS-like_core"/>
</dbReference>
<evidence type="ECO:0000256" key="3">
    <source>
        <dbReference type="ARBA" id="ARBA00047639"/>
    </source>
</evidence>
<dbReference type="SUPFAM" id="SSF55681">
    <property type="entry name" value="Class II aaRS and biotin synthetases"/>
    <property type="match status" value="1"/>
</dbReference>
<accession>A0ABQ5GYY2</accession>
<evidence type="ECO:0000313" key="6">
    <source>
        <dbReference type="EMBL" id="GJT80202.1"/>
    </source>
</evidence>
<organism evidence="6 7">
    <name type="scientific">Tanacetum coccineum</name>
    <dbReference type="NCBI Taxonomy" id="301880"/>
    <lineage>
        <taxon>Eukaryota</taxon>
        <taxon>Viridiplantae</taxon>
        <taxon>Streptophyta</taxon>
        <taxon>Embryophyta</taxon>
        <taxon>Tracheophyta</taxon>
        <taxon>Spermatophyta</taxon>
        <taxon>Magnoliopsida</taxon>
        <taxon>eudicotyledons</taxon>
        <taxon>Gunneridae</taxon>
        <taxon>Pentapetalae</taxon>
        <taxon>asterids</taxon>
        <taxon>campanulids</taxon>
        <taxon>Asterales</taxon>
        <taxon>Asteraceae</taxon>
        <taxon>Asteroideae</taxon>
        <taxon>Anthemideae</taxon>
        <taxon>Anthemidinae</taxon>
        <taxon>Tanacetum</taxon>
    </lineage>
</organism>
<keyword evidence="6" id="KW-0436">Ligase</keyword>
<comment type="caution">
    <text evidence="6">The sequence shown here is derived from an EMBL/GenBank/DDBJ whole genome shotgun (WGS) entry which is preliminary data.</text>
</comment>
<dbReference type="SUPFAM" id="SSF52954">
    <property type="entry name" value="Class II aaRS ABD-related"/>
    <property type="match status" value="1"/>
</dbReference>
<evidence type="ECO:0000259" key="5">
    <source>
        <dbReference type="Pfam" id="PF13393"/>
    </source>
</evidence>
<dbReference type="EC" id="6.1.1.21" evidence="1"/>
<evidence type="ECO:0000256" key="1">
    <source>
        <dbReference type="ARBA" id="ARBA00012815"/>
    </source>
</evidence>
<dbReference type="PANTHER" id="PTHR11476">
    <property type="entry name" value="HISTIDYL-TRNA SYNTHETASE"/>
    <property type="match status" value="1"/>
</dbReference>
<evidence type="ECO:0000259" key="4">
    <source>
        <dbReference type="Pfam" id="PF03129"/>
    </source>
</evidence>